<dbReference type="RefSeq" id="WP_004382055.1">
    <property type="nucleotide sequence ID" value="NZ_GG698712.1"/>
</dbReference>
<protein>
    <recommendedName>
        <fullName evidence="4">BACON domain-containing protein</fullName>
    </recommendedName>
</protein>
<dbReference type="EMBL" id="ACVA01000013">
    <property type="protein sequence ID" value="EEX19491.1"/>
    <property type="molecule type" value="Genomic_DNA"/>
</dbReference>
<dbReference type="Proteomes" id="UP000003327">
    <property type="component" value="Unassembled WGS sequence"/>
</dbReference>
<evidence type="ECO:0008006" key="4">
    <source>
        <dbReference type="Google" id="ProtNLM"/>
    </source>
</evidence>
<dbReference type="STRING" id="649761.HMPREF0973_00432"/>
<organism evidence="2 3">
    <name type="scientific">Prevotella veroralis F0319</name>
    <dbReference type="NCBI Taxonomy" id="649761"/>
    <lineage>
        <taxon>Bacteria</taxon>
        <taxon>Pseudomonadati</taxon>
        <taxon>Bacteroidota</taxon>
        <taxon>Bacteroidia</taxon>
        <taxon>Bacteroidales</taxon>
        <taxon>Prevotellaceae</taxon>
        <taxon>Prevotella</taxon>
    </lineage>
</organism>
<keyword evidence="1" id="KW-0732">Signal</keyword>
<evidence type="ECO:0000313" key="3">
    <source>
        <dbReference type="Proteomes" id="UP000003327"/>
    </source>
</evidence>
<sequence length="139" mass="15668">MKRVNKITLAALFLVIFTTLVSCSNEEIEGSWEPMKWEANYSGDPKSITVPAEGGTYTLICKNYQRPWLSHASTGDKTIYAGVKPQNFYQISHDWFDIKVVENTYHILIKANKTGKARKLGIEVTAGDVFDHIEVTQAK</sequence>
<dbReference type="eggNOG" id="ENOG502ZTNM">
    <property type="taxonomic scope" value="Bacteria"/>
</dbReference>
<feature type="chain" id="PRO_5002999241" description="BACON domain-containing protein" evidence="1">
    <location>
        <begin position="25"/>
        <end position="139"/>
    </location>
</feature>
<evidence type="ECO:0000256" key="1">
    <source>
        <dbReference type="SAM" id="SignalP"/>
    </source>
</evidence>
<reference evidence="2 3" key="1">
    <citation type="submission" date="2009-09" db="EMBL/GenBank/DDBJ databases">
        <authorList>
            <person name="Weinstock G."/>
            <person name="Sodergren E."/>
            <person name="Clifton S."/>
            <person name="Fulton L."/>
            <person name="Fulton B."/>
            <person name="Courtney L."/>
            <person name="Fronick C."/>
            <person name="Harrison M."/>
            <person name="Strong C."/>
            <person name="Farmer C."/>
            <person name="Delahaunty K."/>
            <person name="Markovic C."/>
            <person name="Hall O."/>
            <person name="Minx P."/>
            <person name="Tomlinson C."/>
            <person name="Mitreva M."/>
            <person name="Nelson J."/>
            <person name="Hou S."/>
            <person name="Wollam A."/>
            <person name="Pepin K.H."/>
            <person name="Johnson M."/>
            <person name="Bhonagiri V."/>
            <person name="Nash W.E."/>
            <person name="Warren W."/>
            <person name="Chinwalla A."/>
            <person name="Mardis E.R."/>
            <person name="Wilson R.K."/>
        </authorList>
    </citation>
    <scope>NUCLEOTIDE SEQUENCE [LARGE SCALE GENOMIC DNA]</scope>
    <source>
        <strain evidence="2 3">F0319</strain>
    </source>
</reference>
<evidence type="ECO:0000313" key="2">
    <source>
        <dbReference type="EMBL" id="EEX19491.1"/>
    </source>
</evidence>
<feature type="signal peptide" evidence="1">
    <location>
        <begin position="1"/>
        <end position="24"/>
    </location>
</feature>
<dbReference type="PROSITE" id="PS51257">
    <property type="entry name" value="PROKAR_LIPOPROTEIN"/>
    <property type="match status" value="1"/>
</dbReference>
<name>C9MLF7_9BACT</name>
<gene>
    <name evidence="2" type="ORF">HMPREF0973_00432</name>
</gene>
<accession>C9MLF7</accession>
<dbReference type="OrthoDB" id="1072304at2"/>
<keyword evidence="3" id="KW-1185">Reference proteome</keyword>
<dbReference type="AlphaFoldDB" id="C9MLF7"/>
<dbReference type="HOGENOM" id="CLU_151917_0_0_10"/>
<comment type="caution">
    <text evidence="2">The sequence shown here is derived from an EMBL/GenBank/DDBJ whole genome shotgun (WGS) entry which is preliminary data.</text>
</comment>
<proteinExistence type="predicted"/>